<comment type="subunit">
    <text evidence="5">Monomer.</text>
</comment>
<dbReference type="GO" id="GO:0032790">
    <property type="term" value="P:ribosome disassembly"/>
    <property type="evidence" value="ECO:0007669"/>
    <property type="project" value="TreeGrafter"/>
</dbReference>
<dbReference type="PROSITE" id="PS00938">
    <property type="entry name" value="IF3"/>
    <property type="match status" value="1"/>
</dbReference>
<evidence type="ECO:0000256" key="4">
    <source>
        <dbReference type="NCBIfam" id="TIGR00168"/>
    </source>
</evidence>
<name>A0A1F7U6D7_9BACT</name>
<dbReference type="AlphaFoldDB" id="A0A1F7U6D7"/>
<accession>A0A1F7U6D7</accession>
<proteinExistence type="inferred from homology"/>
<dbReference type="PANTHER" id="PTHR10938">
    <property type="entry name" value="TRANSLATION INITIATION FACTOR IF-3"/>
    <property type="match status" value="1"/>
</dbReference>
<dbReference type="Pfam" id="PF00707">
    <property type="entry name" value="IF3_C"/>
    <property type="match status" value="1"/>
</dbReference>
<dbReference type="GO" id="GO:0003743">
    <property type="term" value="F:translation initiation factor activity"/>
    <property type="evidence" value="ECO:0007669"/>
    <property type="project" value="UniProtKB-UniRule"/>
</dbReference>
<dbReference type="GO" id="GO:0043022">
    <property type="term" value="F:ribosome binding"/>
    <property type="evidence" value="ECO:0007669"/>
    <property type="project" value="TreeGrafter"/>
</dbReference>
<keyword evidence="3 5" id="KW-0648">Protein biosynthesis</keyword>
<dbReference type="GO" id="GO:0016020">
    <property type="term" value="C:membrane"/>
    <property type="evidence" value="ECO:0007669"/>
    <property type="project" value="TreeGrafter"/>
</dbReference>
<feature type="domain" description="Translation initiation factor 3 N-terminal" evidence="7">
    <location>
        <begin position="17"/>
        <end position="86"/>
    </location>
</feature>
<dbReference type="EMBL" id="MGEA01000046">
    <property type="protein sequence ID" value="OGL73823.1"/>
    <property type="molecule type" value="Genomic_DNA"/>
</dbReference>
<reference evidence="8 9" key="1">
    <citation type="journal article" date="2016" name="Nat. Commun.">
        <title>Thousands of microbial genomes shed light on interconnected biogeochemical processes in an aquifer system.</title>
        <authorList>
            <person name="Anantharaman K."/>
            <person name="Brown C.T."/>
            <person name="Hug L.A."/>
            <person name="Sharon I."/>
            <person name="Castelle C.J."/>
            <person name="Probst A.J."/>
            <person name="Thomas B.C."/>
            <person name="Singh A."/>
            <person name="Wilkins M.J."/>
            <person name="Karaoz U."/>
            <person name="Brodie E.L."/>
            <person name="Williams K.H."/>
            <person name="Hubbard S.S."/>
            <person name="Banfield J.F."/>
        </authorList>
    </citation>
    <scope>NUCLEOTIDE SEQUENCE [LARGE SCALE GENOMIC DNA]</scope>
</reference>
<dbReference type="PANTHER" id="PTHR10938:SF0">
    <property type="entry name" value="TRANSLATION INITIATION FACTOR IF-3, MITOCHONDRIAL"/>
    <property type="match status" value="1"/>
</dbReference>
<protein>
    <recommendedName>
        <fullName evidence="4 5">Translation initiation factor IF-3</fullName>
    </recommendedName>
</protein>
<evidence type="ECO:0000313" key="8">
    <source>
        <dbReference type="EMBL" id="OGL73823.1"/>
    </source>
</evidence>
<dbReference type="NCBIfam" id="TIGR00168">
    <property type="entry name" value="infC"/>
    <property type="match status" value="1"/>
</dbReference>
<dbReference type="InterPro" id="IPR001288">
    <property type="entry name" value="Translation_initiation_fac_3"/>
</dbReference>
<organism evidence="8 9">
    <name type="scientific">Candidatus Uhrbacteria bacterium RIFCSPHIGHO2_02_FULL_60_10</name>
    <dbReference type="NCBI Taxonomy" id="1802392"/>
    <lineage>
        <taxon>Bacteria</taxon>
        <taxon>Candidatus Uhriibacteriota</taxon>
    </lineage>
</organism>
<comment type="similarity">
    <text evidence="1 5">Belongs to the IF-3 family.</text>
</comment>
<dbReference type="Pfam" id="PF05198">
    <property type="entry name" value="IF3_N"/>
    <property type="match status" value="1"/>
</dbReference>
<evidence type="ECO:0000313" key="9">
    <source>
        <dbReference type="Proteomes" id="UP000177088"/>
    </source>
</evidence>
<dbReference type="InterPro" id="IPR036788">
    <property type="entry name" value="T_IF-3_C_sf"/>
</dbReference>
<gene>
    <name evidence="8" type="ORF">A3C96_03730</name>
</gene>
<evidence type="ECO:0000256" key="2">
    <source>
        <dbReference type="ARBA" id="ARBA00022540"/>
    </source>
</evidence>
<dbReference type="InterPro" id="IPR019814">
    <property type="entry name" value="Translation_initiation_fac_3_N"/>
</dbReference>
<feature type="domain" description="Translation initiation factor 3 C-terminal" evidence="6">
    <location>
        <begin position="93"/>
        <end position="178"/>
    </location>
</feature>
<dbReference type="InterPro" id="IPR019813">
    <property type="entry name" value="Translation_initiation_fac3_CS"/>
</dbReference>
<sequence>MSRRRFKPKPVRVVYLVNDFIRVPEVRVLDENNEHIGVLPTAEAMNRAREKELDLVVIQPKAEPPVAKIVDFGKYKYEQEKEARKQKAHQHTVEVKGIRLSARIGPHDIEVRKEQAKKFLDGGDKVKVEIILRGREKRHADLGRRIIQDFLTNLNSEMPLRVDQPIQNQGGQLTSIVAKA</sequence>
<dbReference type="SUPFAM" id="SSF55200">
    <property type="entry name" value="Translation initiation factor IF3, C-terminal domain"/>
    <property type="match status" value="1"/>
</dbReference>
<evidence type="ECO:0000256" key="3">
    <source>
        <dbReference type="ARBA" id="ARBA00022917"/>
    </source>
</evidence>
<dbReference type="InterPro" id="IPR019815">
    <property type="entry name" value="Translation_initiation_fac_3_C"/>
</dbReference>
<evidence type="ECO:0000259" key="7">
    <source>
        <dbReference type="Pfam" id="PF05198"/>
    </source>
</evidence>
<dbReference type="Gene3D" id="3.10.20.80">
    <property type="entry name" value="Translation initiation factor 3 (IF-3), N-terminal domain"/>
    <property type="match status" value="1"/>
</dbReference>
<dbReference type="GO" id="GO:0005829">
    <property type="term" value="C:cytosol"/>
    <property type="evidence" value="ECO:0007669"/>
    <property type="project" value="TreeGrafter"/>
</dbReference>
<evidence type="ECO:0000256" key="1">
    <source>
        <dbReference type="ARBA" id="ARBA00005439"/>
    </source>
</evidence>
<dbReference type="Gene3D" id="3.30.110.10">
    <property type="entry name" value="Translation initiation factor 3 (IF-3), C-terminal domain"/>
    <property type="match status" value="1"/>
</dbReference>
<comment type="caution">
    <text evidence="8">The sequence shown here is derived from an EMBL/GenBank/DDBJ whole genome shotgun (WGS) entry which is preliminary data.</text>
</comment>
<comment type="function">
    <text evidence="5">IF-3 binds to the 30S ribosomal subunit and shifts the equilibrium between 70S ribosomes and their 50S and 30S subunits in favor of the free subunits, thus enhancing the availability of 30S subunits on which protein synthesis initiation begins.</text>
</comment>
<evidence type="ECO:0000259" key="6">
    <source>
        <dbReference type="Pfam" id="PF00707"/>
    </source>
</evidence>
<dbReference type="SUPFAM" id="SSF54364">
    <property type="entry name" value="Translation initiation factor IF3, N-terminal domain"/>
    <property type="match status" value="1"/>
</dbReference>
<comment type="subcellular location">
    <subcellularLocation>
        <location evidence="5">Cytoplasm</location>
    </subcellularLocation>
</comment>
<keyword evidence="2 5" id="KW-0396">Initiation factor</keyword>
<dbReference type="Proteomes" id="UP000177088">
    <property type="component" value="Unassembled WGS sequence"/>
</dbReference>
<evidence type="ECO:0000256" key="5">
    <source>
        <dbReference type="RuleBase" id="RU000646"/>
    </source>
</evidence>
<dbReference type="InterPro" id="IPR036787">
    <property type="entry name" value="T_IF-3_N_sf"/>
</dbReference>